<accession>A0AA40HKF3</accession>
<evidence type="ECO:0000313" key="2">
    <source>
        <dbReference type="Proteomes" id="UP001177744"/>
    </source>
</evidence>
<dbReference type="AlphaFoldDB" id="A0AA40HKF3"/>
<sequence length="123" mass="13380">MGQQKPATSYVQTAINKKAWATLSSIQHVICKNKHLQICTWTPPTGPAPPLRSPKPAMVQSNPKGTLCAAPGPCEAEHVSSTGRRSGLRLGSWAPDFEVRFHSLTKSLLKATLVPKITFHEIL</sequence>
<protein>
    <submittedName>
        <fullName evidence="1">Uncharacterized protein</fullName>
    </submittedName>
</protein>
<proteinExistence type="predicted"/>
<name>A0AA40HKF3_CNENI</name>
<evidence type="ECO:0000313" key="1">
    <source>
        <dbReference type="EMBL" id="KAK1332839.1"/>
    </source>
</evidence>
<dbReference type="Proteomes" id="UP001177744">
    <property type="component" value="Unassembled WGS sequence"/>
</dbReference>
<comment type="caution">
    <text evidence="1">The sequence shown here is derived from an EMBL/GenBank/DDBJ whole genome shotgun (WGS) entry which is preliminary data.</text>
</comment>
<gene>
    <name evidence="1" type="ORF">QTO34_006370</name>
</gene>
<reference evidence="1" key="1">
    <citation type="submission" date="2023-06" db="EMBL/GenBank/DDBJ databases">
        <title>Reference genome for the Northern bat (Eptesicus nilssonii), a most northern bat species.</title>
        <authorList>
            <person name="Laine V.N."/>
            <person name="Pulliainen A.T."/>
            <person name="Lilley T.M."/>
        </authorList>
    </citation>
    <scope>NUCLEOTIDE SEQUENCE</scope>
    <source>
        <strain evidence="1">BLF_Eptnil</strain>
        <tissue evidence="1">Kidney</tissue>
    </source>
</reference>
<dbReference type="EMBL" id="JAULJE010000017">
    <property type="protein sequence ID" value="KAK1332839.1"/>
    <property type="molecule type" value="Genomic_DNA"/>
</dbReference>
<keyword evidence="2" id="KW-1185">Reference proteome</keyword>
<organism evidence="1 2">
    <name type="scientific">Cnephaeus nilssonii</name>
    <name type="common">Northern bat</name>
    <name type="synonym">Eptesicus nilssonii</name>
    <dbReference type="NCBI Taxonomy" id="3371016"/>
    <lineage>
        <taxon>Eukaryota</taxon>
        <taxon>Metazoa</taxon>
        <taxon>Chordata</taxon>
        <taxon>Craniata</taxon>
        <taxon>Vertebrata</taxon>
        <taxon>Euteleostomi</taxon>
        <taxon>Mammalia</taxon>
        <taxon>Eutheria</taxon>
        <taxon>Laurasiatheria</taxon>
        <taxon>Chiroptera</taxon>
        <taxon>Yangochiroptera</taxon>
        <taxon>Vespertilionidae</taxon>
        <taxon>Cnephaeus</taxon>
    </lineage>
</organism>